<keyword evidence="1" id="KW-1133">Transmembrane helix</keyword>
<accession>A0A1N7GDP0</accession>
<name>A0A1N7GDP0_9GAMM</name>
<dbReference type="AlphaFoldDB" id="A0A1N7GDP0"/>
<protein>
    <submittedName>
        <fullName evidence="2">Uncharacterized protein</fullName>
    </submittedName>
</protein>
<evidence type="ECO:0000313" key="3">
    <source>
        <dbReference type="Proteomes" id="UP000187495"/>
    </source>
</evidence>
<feature type="transmembrane region" description="Helical" evidence="1">
    <location>
        <begin position="6"/>
        <end position="35"/>
    </location>
</feature>
<gene>
    <name evidence="2" type="ORF">SAMN02745664_1442</name>
</gene>
<sequence length="37" mass="4383">MKNDIFFIFMFFIFVLLIAFLKTIIAYLLVAFGYISV</sequence>
<keyword evidence="1" id="KW-0472">Membrane</keyword>
<organism evidence="2 3">
    <name type="scientific">Moraxella cuniculi DSM 21768</name>
    <dbReference type="NCBI Taxonomy" id="1122245"/>
    <lineage>
        <taxon>Bacteria</taxon>
        <taxon>Pseudomonadati</taxon>
        <taxon>Pseudomonadota</taxon>
        <taxon>Gammaproteobacteria</taxon>
        <taxon>Moraxellales</taxon>
        <taxon>Moraxellaceae</taxon>
        <taxon>Moraxella</taxon>
    </lineage>
</organism>
<keyword evidence="1" id="KW-0812">Transmembrane</keyword>
<keyword evidence="3" id="KW-1185">Reference proteome</keyword>
<dbReference type="Proteomes" id="UP000187495">
    <property type="component" value="Unassembled WGS sequence"/>
</dbReference>
<dbReference type="EMBL" id="FTNU01000044">
    <property type="protein sequence ID" value="SIS10658.1"/>
    <property type="molecule type" value="Genomic_DNA"/>
</dbReference>
<evidence type="ECO:0000313" key="2">
    <source>
        <dbReference type="EMBL" id="SIS10658.1"/>
    </source>
</evidence>
<evidence type="ECO:0000256" key="1">
    <source>
        <dbReference type="SAM" id="Phobius"/>
    </source>
</evidence>
<reference evidence="3" key="1">
    <citation type="submission" date="2017-01" db="EMBL/GenBank/DDBJ databases">
        <authorList>
            <person name="Varghese N."/>
            <person name="Submissions S."/>
        </authorList>
    </citation>
    <scope>NUCLEOTIDE SEQUENCE [LARGE SCALE GENOMIC DNA]</scope>
    <source>
        <strain evidence="3">DSM 21768</strain>
    </source>
</reference>
<proteinExistence type="predicted"/>